<dbReference type="AlphaFoldDB" id="A0A8W8LZM1"/>
<keyword evidence="3" id="KW-1185">Reference proteome</keyword>
<feature type="compositionally biased region" description="Basic and acidic residues" evidence="1">
    <location>
        <begin position="236"/>
        <end position="264"/>
    </location>
</feature>
<feature type="compositionally biased region" description="Basic and acidic residues" evidence="1">
    <location>
        <begin position="26"/>
        <end position="46"/>
    </location>
</feature>
<feature type="compositionally biased region" description="Polar residues" evidence="1">
    <location>
        <begin position="149"/>
        <end position="160"/>
    </location>
</feature>
<name>A0A8W8LZM1_MAGGI</name>
<organism evidence="2 3">
    <name type="scientific">Magallana gigas</name>
    <name type="common">Pacific oyster</name>
    <name type="synonym">Crassostrea gigas</name>
    <dbReference type="NCBI Taxonomy" id="29159"/>
    <lineage>
        <taxon>Eukaryota</taxon>
        <taxon>Metazoa</taxon>
        <taxon>Spiralia</taxon>
        <taxon>Lophotrochozoa</taxon>
        <taxon>Mollusca</taxon>
        <taxon>Bivalvia</taxon>
        <taxon>Autobranchia</taxon>
        <taxon>Pteriomorphia</taxon>
        <taxon>Ostreida</taxon>
        <taxon>Ostreoidea</taxon>
        <taxon>Ostreidae</taxon>
        <taxon>Magallana</taxon>
    </lineage>
</organism>
<feature type="compositionally biased region" description="Basic and acidic residues" evidence="1">
    <location>
        <begin position="75"/>
        <end position="104"/>
    </location>
</feature>
<evidence type="ECO:0000313" key="3">
    <source>
        <dbReference type="Proteomes" id="UP000005408"/>
    </source>
</evidence>
<feature type="compositionally biased region" description="Basic and acidic residues" evidence="1">
    <location>
        <begin position="205"/>
        <end position="223"/>
    </location>
</feature>
<feature type="region of interest" description="Disordered" evidence="1">
    <location>
        <begin position="1"/>
        <end position="264"/>
    </location>
</feature>
<sequence length="264" mass="30789">MGACCSGIGTSQSPEETAVKIRARNNFRDKYTRENEEHQKQKRIDEQGEVWQQQREEAARVRRLREAGQQNRNKQRQERDRTLQEEQKKEEDRRNRKDVKRYDKAQQMPDDSYGGSQAPYKYQAKQHNVQNTGRPVRIDGRMEEDDQTAVLTEQRQNVKGKQSGGGIHVIPPDVGKEELKDDRPQRSKRPRKPEVVEVSGVQRVQEIEKAKMKKDEKTIHSEAQRQQQESDQEISESGHEVAKVKIHPSDVDPIIRERALTSQY</sequence>
<protein>
    <submittedName>
        <fullName evidence="2">Uncharacterized protein</fullName>
    </submittedName>
</protein>
<dbReference type="Proteomes" id="UP000005408">
    <property type="component" value="Unassembled WGS sequence"/>
</dbReference>
<accession>A0A8W8LZM1</accession>
<proteinExistence type="predicted"/>
<dbReference type="EnsemblMetazoa" id="G30504.1">
    <property type="protein sequence ID" value="G30504.1:cds"/>
    <property type="gene ID" value="G30504"/>
</dbReference>
<feature type="compositionally biased region" description="Basic and acidic residues" evidence="1">
    <location>
        <begin position="174"/>
        <end position="185"/>
    </location>
</feature>
<evidence type="ECO:0000313" key="2">
    <source>
        <dbReference type="EnsemblMetazoa" id="G30504.1:cds"/>
    </source>
</evidence>
<evidence type="ECO:0000256" key="1">
    <source>
        <dbReference type="SAM" id="MobiDB-lite"/>
    </source>
</evidence>
<reference evidence="2" key="1">
    <citation type="submission" date="2022-08" db="UniProtKB">
        <authorList>
            <consortium name="EnsemblMetazoa"/>
        </authorList>
    </citation>
    <scope>IDENTIFICATION</scope>
    <source>
        <strain evidence="2">05x7-T-G4-1.051#20</strain>
    </source>
</reference>
<feature type="compositionally biased region" description="Basic and acidic residues" evidence="1">
    <location>
        <begin position="54"/>
        <end position="66"/>
    </location>
</feature>